<feature type="non-terminal residue" evidence="1">
    <location>
        <position position="1"/>
    </location>
</feature>
<dbReference type="SUPFAM" id="SSF54160">
    <property type="entry name" value="Chromo domain-like"/>
    <property type="match status" value="1"/>
</dbReference>
<sequence length="124" mass="14322">MLVRFNFYLVYFDFGGLTIHYNIHPIFHVSKLKPYHCSPPSTIHPSAPHITATMMDTCVLQTTTGTDKQLLIQCEGLPESYSTWEHEEDFLKSFPNYNLEDDMVLLDGRTSDTHPNNKHTLLNH</sequence>
<reference evidence="1" key="1">
    <citation type="submission" date="2018-05" db="EMBL/GenBank/DDBJ databases">
        <title>Draft genome of Mucuna pruriens seed.</title>
        <authorList>
            <person name="Nnadi N.E."/>
            <person name="Vos R."/>
            <person name="Hasami M.H."/>
            <person name="Devisetty U.K."/>
            <person name="Aguiy J.C."/>
        </authorList>
    </citation>
    <scope>NUCLEOTIDE SEQUENCE [LARGE SCALE GENOMIC DNA]</scope>
    <source>
        <strain evidence="1">JCA_2017</strain>
    </source>
</reference>
<dbReference type="Proteomes" id="UP000257109">
    <property type="component" value="Unassembled WGS sequence"/>
</dbReference>
<evidence type="ECO:0008006" key="3">
    <source>
        <dbReference type="Google" id="ProtNLM"/>
    </source>
</evidence>
<comment type="caution">
    <text evidence="1">The sequence shown here is derived from an EMBL/GenBank/DDBJ whole genome shotgun (WGS) entry which is preliminary data.</text>
</comment>
<dbReference type="AlphaFoldDB" id="A0A371GES7"/>
<dbReference type="EMBL" id="QJKJ01005772">
    <property type="protein sequence ID" value="RDX89067.1"/>
    <property type="molecule type" value="Genomic_DNA"/>
</dbReference>
<proteinExistence type="predicted"/>
<protein>
    <recommendedName>
        <fullName evidence="3">Chromo domain-containing protein</fullName>
    </recommendedName>
</protein>
<dbReference type="OrthoDB" id="1751859at2759"/>
<dbReference type="InterPro" id="IPR016197">
    <property type="entry name" value="Chromo-like_dom_sf"/>
</dbReference>
<accession>A0A371GES7</accession>
<name>A0A371GES7_MUCPR</name>
<keyword evidence="2" id="KW-1185">Reference proteome</keyword>
<organism evidence="1 2">
    <name type="scientific">Mucuna pruriens</name>
    <name type="common">Velvet bean</name>
    <name type="synonym">Dolichos pruriens</name>
    <dbReference type="NCBI Taxonomy" id="157652"/>
    <lineage>
        <taxon>Eukaryota</taxon>
        <taxon>Viridiplantae</taxon>
        <taxon>Streptophyta</taxon>
        <taxon>Embryophyta</taxon>
        <taxon>Tracheophyta</taxon>
        <taxon>Spermatophyta</taxon>
        <taxon>Magnoliopsida</taxon>
        <taxon>eudicotyledons</taxon>
        <taxon>Gunneridae</taxon>
        <taxon>Pentapetalae</taxon>
        <taxon>rosids</taxon>
        <taxon>fabids</taxon>
        <taxon>Fabales</taxon>
        <taxon>Fabaceae</taxon>
        <taxon>Papilionoideae</taxon>
        <taxon>50 kb inversion clade</taxon>
        <taxon>NPAAA clade</taxon>
        <taxon>indigoferoid/millettioid clade</taxon>
        <taxon>Phaseoleae</taxon>
        <taxon>Mucuna</taxon>
    </lineage>
</organism>
<evidence type="ECO:0000313" key="2">
    <source>
        <dbReference type="Proteomes" id="UP000257109"/>
    </source>
</evidence>
<evidence type="ECO:0000313" key="1">
    <source>
        <dbReference type="EMBL" id="RDX89067.1"/>
    </source>
</evidence>
<gene>
    <name evidence="1" type="ORF">CR513_29253</name>
</gene>